<keyword evidence="5 7" id="KW-1133">Transmembrane helix</keyword>
<keyword evidence="6 7" id="KW-0472">Membrane</keyword>
<feature type="transmembrane region" description="Helical" evidence="7">
    <location>
        <begin position="218"/>
        <end position="238"/>
    </location>
</feature>
<dbReference type="Pfam" id="PF12698">
    <property type="entry name" value="ABC2_membrane_3"/>
    <property type="match status" value="1"/>
</dbReference>
<dbReference type="PANTHER" id="PTHR19229">
    <property type="entry name" value="ATP-BINDING CASSETTE TRANSPORTER SUBFAMILY A ABCA"/>
    <property type="match status" value="1"/>
</dbReference>
<dbReference type="Gene3D" id="3.40.50.300">
    <property type="entry name" value="P-loop containing nucleotide triphosphate hydrolases"/>
    <property type="match status" value="1"/>
</dbReference>
<organism evidence="9 10">
    <name type="scientific">Parnassius mnemosyne</name>
    <name type="common">clouded apollo</name>
    <dbReference type="NCBI Taxonomy" id="213953"/>
    <lineage>
        <taxon>Eukaryota</taxon>
        <taxon>Metazoa</taxon>
        <taxon>Ecdysozoa</taxon>
        <taxon>Arthropoda</taxon>
        <taxon>Hexapoda</taxon>
        <taxon>Insecta</taxon>
        <taxon>Pterygota</taxon>
        <taxon>Neoptera</taxon>
        <taxon>Endopterygota</taxon>
        <taxon>Lepidoptera</taxon>
        <taxon>Glossata</taxon>
        <taxon>Ditrysia</taxon>
        <taxon>Papilionoidea</taxon>
        <taxon>Papilionidae</taxon>
        <taxon>Parnassiinae</taxon>
        <taxon>Parnassini</taxon>
        <taxon>Parnassius</taxon>
        <taxon>Driopa</taxon>
    </lineage>
</organism>
<dbReference type="EMBL" id="CAVLGL010000068">
    <property type="protein sequence ID" value="CAK1584880.1"/>
    <property type="molecule type" value="Genomic_DNA"/>
</dbReference>
<keyword evidence="4" id="KW-0677">Repeat</keyword>
<dbReference type="GO" id="GO:0016887">
    <property type="term" value="F:ATP hydrolysis activity"/>
    <property type="evidence" value="ECO:0007669"/>
    <property type="project" value="InterPro"/>
</dbReference>
<protein>
    <recommendedName>
        <fullName evidence="8">ABC transporter domain-containing protein</fullName>
    </recommendedName>
</protein>
<feature type="transmembrane region" description="Helical" evidence="7">
    <location>
        <begin position="51"/>
        <end position="73"/>
    </location>
</feature>
<dbReference type="AlphaFoldDB" id="A0AAV1KQ43"/>
<accession>A0AAV1KQ43</accession>
<dbReference type="SUPFAM" id="SSF52540">
    <property type="entry name" value="P-loop containing nucleoside triphosphate hydrolases"/>
    <property type="match status" value="1"/>
</dbReference>
<feature type="transmembrane region" description="Helical" evidence="7">
    <location>
        <begin position="259"/>
        <end position="288"/>
    </location>
</feature>
<evidence type="ECO:0000313" key="10">
    <source>
        <dbReference type="Proteomes" id="UP001314205"/>
    </source>
</evidence>
<dbReference type="Proteomes" id="UP001314205">
    <property type="component" value="Unassembled WGS sequence"/>
</dbReference>
<dbReference type="GO" id="GO:0005524">
    <property type="term" value="F:ATP binding"/>
    <property type="evidence" value="ECO:0007669"/>
    <property type="project" value="InterPro"/>
</dbReference>
<evidence type="ECO:0000256" key="5">
    <source>
        <dbReference type="ARBA" id="ARBA00022989"/>
    </source>
</evidence>
<dbReference type="InterPro" id="IPR027417">
    <property type="entry name" value="P-loop_NTPase"/>
</dbReference>
<dbReference type="PANTHER" id="PTHR19229:SF36">
    <property type="entry name" value="ATP-BINDING CASSETTE SUB-FAMILY A MEMBER 2"/>
    <property type="match status" value="1"/>
</dbReference>
<dbReference type="InterPro" id="IPR013525">
    <property type="entry name" value="ABC2_TM"/>
</dbReference>
<dbReference type="GO" id="GO:0140359">
    <property type="term" value="F:ABC-type transporter activity"/>
    <property type="evidence" value="ECO:0007669"/>
    <property type="project" value="InterPro"/>
</dbReference>
<reference evidence="9 10" key="1">
    <citation type="submission" date="2023-11" db="EMBL/GenBank/DDBJ databases">
        <authorList>
            <person name="Hedman E."/>
            <person name="Englund M."/>
            <person name="Stromberg M."/>
            <person name="Nyberg Akerstrom W."/>
            <person name="Nylinder S."/>
            <person name="Jareborg N."/>
            <person name="Kallberg Y."/>
            <person name="Kronander E."/>
        </authorList>
    </citation>
    <scope>NUCLEOTIDE SEQUENCE [LARGE SCALE GENOMIC DNA]</scope>
</reference>
<gene>
    <name evidence="9" type="ORF">PARMNEM_LOCUS6046</name>
</gene>
<evidence type="ECO:0000256" key="6">
    <source>
        <dbReference type="ARBA" id="ARBA00023136"/>
    </source>
</evidence>
<dbReference type="PROSITE" id="PS50893">
    <property type="entry name" value="ABC_TRANSPORTER_2"/>
    <property type="match status" value="1"/>
</dbReference>
<keyword evidence="2" id="KW-0813">Transport</keyword>
<keyword evidence="3 7" id="KW-0812">Transmembrane</keyword>
<dbReference type="InterPro" id="IPR003439">
    <property type="entry name" value="ABC_transporter-like_ATP-bd"/>
</dbReference>
<keyword evidence="10" id="KW-1185">Reference proteome</keyword>
<name>A0AAV1KQ43_9NEOP</name>
<evidence type="ECO:0000256" key="3">
    <source>
        <dbReference type="ARBA" id="ARBA00022692"/>
    </source>
</evidence>
<evidence type="ECO:0000259" key="8">
    <source>
        <dbReference type="PROSITE" id="PS50893"/>
    </source>
</evidence>
<comment type="caution">
    <text evidence="9">The sequence shown here is derived from an EMBL/GenBank/DDBJ whole genome shotgun (WGS) entry which is preliminary data.</text>
</comment>
<proteinExistence type="predicted"/>
<evidence type="ECO:0000256" key="7">
    <source>
        <dbReference type="SAM" id="Phobius"/>
    </source>
</evidence>
<feature type="transmembrane region" description="Helical" evidence="7">
    <location>
        <begin position="300"/>
        <end position="325"/>
    </location>
</feature>
<feature type="domain" description="ABC transporter" evidence="8">
    <location>
        <begin position="516"/>
        <end position="748"/>
    </location>
</feature>
<evidence type="ECO:0000256" key="2">
    <source>
        <dbReference type="ARBA" id="ARBA00022448"/>
    </source>
</evidence>
<dbReference type="InterPro" id="IPR026082">
    <property type="entry name" value="ABCA"/>
</dbReference>
<dbReference type="GO" id="GO:0016020">
    <property type="term" value="C:membrane"/>
    <property type="evidence" value="ECO:0007669"/>
    <property type="project" value="UniProtKB-SubCell"/>
</dbReference>
<dbReference type="Pfam" id="PF00005">
    <property type="entry name" value="ABC_tran"/>
    <property type="match status" value="1"/>
</dbReference>
<comment type="subcellular location">
    <subcellularLocation>
        <location evidence="1">Membrane</location>
        <topology evidence="1">Multi-pass membrane protein</topology>
    </subcellularLocation>
</comment>
<evidence type="ECO:0000256" key="4">
    <source>
        <dbReference type="ARBA" id="ARBA00022737"/>
    </source>
</evidence>
<sequence>MCSDVETKTFSDREEHLTNPDKLNYTKGRKLILIQMKELFKRQFDYTVSKLVAFIFIQFLVPFVMCILLTQLFTNANEKEFFVMDLYVYSEVDAPVATYNYRSNSPDIVKTIDTIRNLYPNLILQETNRNHNKRCTCKKCKEQSKALLTRSIIDVYVDEQGASLRYDPTVKHSAAVGLNLLSNIIASQRLQRDGKTINMQLVFGHWPSMKPKDEINCILFVIFNIFIIMATAINDVALPCRERITNSRYLHIMAGCPPVLYWIVTLVYHMTSYMLLYCSGTMVAAAFFDTDHTLNNSATLKAYFLGLFLCGISFYVFAYFLSYFFNEKTTGVILLTLVIIFGLFTPLVMFGFEALGVPLKTGIFFNFLNNIGVLIPPHMFTQTIKKMTDVSRFNAYCSHYYQFCPARTVLPNNFDTSICCDRSLEYGAWFNHYTMSEYGMGKSLVVVIAQIVVFTSLVLLLEYRLISRLWSEVEKRRTLVLPTRKYDSSDVAEEKQYVSNTIIRSKGTIKEVMLVSRTWKAYFKLFEKPTFALKDLNYSVKEGECFGIIGLNGAGKTTNFKVITRQEYPTRGTIYANGYFADAHPAEYLRGLGYSPQSFGFDNFRTGEDNLRILMALRGLSKEDIKNETRAWLSIIGLHEYGGRRTVDYSGGMTRRLAVGAALCGGAHAALLDEPTAGVDTAAKRQVWLAVKRALTHGRCVVLSSHNMDEVERLCNRVTILDSGEMGALGSPNRYKESYAPGHTAVFKLRVNSVLSSVGAIRVQSLKDFMDHEFDCFLKDEHLTTLRFTIMENLAYNVIFIKLGFLAAEFDDIVEDYSAYDANMEDAFMHFVKESRYSIRPIETW</sequence>
<dbReference type="GO" id="GO:0005319">
    <property type="term" value="F:lipid transporter activity"/>
    <property type="evidence" value="ECO:0007669"/>
    <property type="project" value="TreeGrafter"/>
</dbReference>
<feature type="transmembrane region" description="Helical" evidence="7">
    <location>
        <begin position="332"/>
        <end position="352"/>
    </location>
</feature>
<evidence type="ECO:0000256" key="1">
    <source>
        <dbReference type="ARBA" id="ARBA00004141"/>
    </source>
</evidence>
<feature type="transmembrane region" description="Helical" evidence="7">
    <location>
        <begin position="444"/>
        <end position="466"/>
    </location>
</feature>
<dbReference type="CDD" id="cd03263">
    <property type="entry name" value="ABC_subfamily_A"/>
    <property type="match status" value="1"/>
</dbReference>
<evidence type="ECO:0000313" key="9">
    <source>
        <dbReference type="EMBL" id="CAK1584880.1"/>
    </source>
</evidence>